<accession>A0A810KUS4</accession>
<dbReference type="InterPro" id="IPR003658">
    <property type="entry name" value="Anti-sigma_ant"/>
</dbReference>
<dbReference type="InterPro" id="IPR002645">
    <property type="entry name" value="STAS_dom"/>
</dbReference>
<organism evidence="4 5">
    <name type="scientific">Actinocatenispora sera</name>
    <dbReference type="NCBI Taxonomy" id="390989"/>
    <lineage>
        <taxon>Bacteria</taxon>
        <taxon>Bacillati</taxon>
        <taxon>Actinomycetota</taxon>
        <taxon>Actinomycetes</taxon>
        <taxon>Micromonosporales</taxon>
        <taxon>Micromonosporaceae</taxon>
        <taxon>Actinocatenispora</taxon>
    </lineage>
</organism>
<protein>
    <recommendedName>
        <fullName evidence="2">Anti-sigma factor antagonist</fullName>
    </recommendedName>
</protein>
<evidence type="ECO:0000256" key="1">
    <source>
        <dbReference type="ARBA" id="ARBA00009013"/>
    </source>
</evidence>
<dbReference type="Proteomes" id="UP000680750">
    <property type="component" value="Chromosome"/>
</dbReference>
<feature type="domain" description="STAS" evidence="3">
    <location>
        <begin position="41"/>
        <end position="143"/>
    </location>
</feature>
<evidence type="ECO:0000256" key="2">
    <source>
        <dbReference type="RuleBase" id="RU003749"/>
    </source>
</evidence>
<keyword evidence="5" id="KW-1185">Reference proteome</keyword>
<evidence type="ECO:0000259" key="3">
    <source>
        <dbReference type="PROSITE" id="PS50801"/>
    </source>
</evidence>
<name>A0A810KUS4_9ACTN</name>
<dbReference type="PANTHER" id="PTHR33495">
    <property type="entry name" value="ANTI-SIGMA FACTOR ANTAGONIST TM_1081-RELATED-RELATED"/>
    <property type="match status" value="1"/>
</dbReference>
<dbReference type="InterPro" id="IPR058548">
    <property type="entry name" value="MlaB-like_STAS"/>
</dbReference>
<dbReference type="Gene3D" id="3.30.750.24">
    <property type="entry name" value="STAS domain"/>
    <property type="match status" value="1"/>
</dbReference>
<dbReference type="KEGG" id="aser:Asera_07550"/>
<sequence length="143" mass="15780">MRRFGGYRVACEKGHELLPPGRLIRQAGCRRVRLRGVRPDLDIAVRHEPEETVVALAGEIDIHTVSRLVATVEESLEHGSSRLLLDMGKVTFCDSQGLGTLVVLSRTATRARSSLVLTNVGPFLDRLLEVTGLRHSFTIRAAQ</sequence>
<dbReference type="GO" id="GO:0043856">
    <property type="term" value="F:anti-sigma factor antagonist activity"/>
    <property type="evidence" value="ECO:0007669"/>
    <property type="project" value="InterPro"/>
</dbReference>
<dbReference type="SUPFAM" id="SSF52091">
    <property type="entry name" value="SpoIIaa-like"/>
    <property type="match status" value="1"/>
</dbReference>
<comment type="similarity">
    <text evidence="1 2">Belongs to the anti-sigma-factor antagonist family.</text>
</comment>
<dbReference type="EMBL" id="AP023354">
    <property type="protein sequence ID" value="BCJ26647.1"/>
    <property type="molecule type" value="Genomic_DNA"/>
</dbReference>
<proteinExistence type="inferred from homology"/>
<dbReference type="NCBIfam" id="TIGR00377">
    <property type="entry name" value="ant_ant_sig"/>
    <property type="match status" value="1"/>
</dbReference>
<reference evidence="4" key="1">
    <citation type="submission" date="2020-08" db="EMBL/GenBank/DDBJ databases">
        <title>Whole genome shotgun sequence of Actinocatenispora sera NBRC 101916.</title>
        <authorList>
            <person name="Komaki H."/>
            <person name="Tamura T."/>
        </authorList>
    </citation>
    <scope>NUCLEOTIDE SEQUENCE</scope>
    <source>
        <strain evidence="4">NBRC 101916</strain>
    </source>
</reference>
<dbReference type="AlphaFoldDB" id="A0A810KUS4"/>
<evidence type="ECO:0000313" key="4">
    <source>
        <dbReference type="EMBL" id="BCJ26647.1"/>
    </source>
</evidence>
<dbReference type="InterPro" id="IPR036513">
    <property type="entry name" value="STAS_dom_sf"/>
</dbReference>
<dbReference type="Pfam" id="PF13466">
    <property type="entry name" value="STAS_2"/>
    <property type="match status" value="1"/>
</dbReference>
<gene>
    <name evidence="4" type="ORF">Asera_07550</name>
</gene>
<evidence type="ECO:0000313" key="5">
    <source>
        <dbReference type="Proteomes" id="UP000680750"/>
    </source>
</evidence>
<dbReference type="PANTHER" id="PTHR33495:SF2">
    <property type="entry name" value="ANTI-SIGMA FACTOR ANTAGONIST TM_1081-RELATED"/>
    <property type="match status" value="1"/>
</dbReference>
<dbReference type="PROSITE" id="PS50801">
    <property type="entry name" value="STAS"/>
    <property type="match status" value="1"/>
</dbReference>
<dbReference type="CDD" id="cd07043">
    <property type="entry name" value="STAS_anti-anti-sigma_factors"/>
    <property type="match status" value="1"/>
</dbReference>